<accession>A0A2J6QDK2</accession>
<dbReference type="SUPFAM" id="SSF52540">
    <property type="entry name" value="P-loop containing nucleoside triphosphate hydrolases"/>
    <property type="match status" value="1"/>
</dbReference>
<evidence type="ECO:0000259" key="5">
    <source>
        <dbReference type="Pfam" id="PF25053"/>
    </source>
</evidence>
<dbReference type="EMBL" id="KZ613473">
    <property type="protein sequence ID" value="PMD24343.1"/>
    <property type="molecule type" value="Genomic_DNA"/>
</dbReference>
<feature type="coiled-coil region" evidence="2">
    <location>
        <begin position="64"/>
        <end position="91"/>
    </location>
</feature>
<dbReference type="InterPro" id="IPR056884">
    <property type="entry name" value="NPHP3-like_N"/>
</dbReference>
<feature type="domain" description="DUF7791" evidence="5">
    <location>
        <begin position="676"/>
        <end position="762"/>
    </location>
</feature>
<dbReference type="PANTHER" id="PTHR10039:SF5">
    <property type="entry name" value="NACHT DOMAIN-CONTAINING PROTEIN"/>
    <property type="match status" value="1"/>
</dbReference>
<evidence type="ECO:0000259" key="4">
    <source>
        <dbReference type="Pfam" id="PF24883"/>
    </source>
</evidence>
<evidence type="ECO:0000256" key="1">
    <source>
        <dbReference type="ARBA" id="ARBA00022737"/>
    </source>
</evidence>
<keyword evidence="1" id="KW-0677">Repeat</keyword>
<dbReference type="InterPro" id="IPR056693">
    <property type="entry name" value="DUF7791"/>
</dbReference>
<dbReference type="Proteomes" id="UP000235672">
    <property type="component" value="Unassembled WGS sequence"/>
</dbReference>
<gene>
    <name evidence="6" type="ORF">NA56DRAFT_746483</name>
</gene>
<keyword evidence="2" id="KW-0175">Coiled coil</keyword>
<proteinExistence type="predicted"/>
<protein>
    <submittedName>
        <fullName evidence="6">Uncharacterized protein</fullName>
    </submittedName>
</protein>
<evidence type="ECO:0000313" key="6">
    <source>
        <dbReference type="EMBL" id="PMD24343.1"/>
    </source>
</evidence>
<keyword evidence="7" id="KW-1185">Reference proteome</keyword>
<evidence type="ECO:0000256" key="2">
    <source>
        <dbReference type="SAM" id="Coils"/>
    </source>
</evidence>
<organism evidence="6 7">
    <name type="scientific">Hyaloscypha hepaticicola</name>
    <dbReference type="NCBI Taxonomy" id="2082293"/>
    <lineage>
        <taxon>Eukaryota</taxon>
        <taxon>Fungi</taxon>
        <taxon>Dikarya</taxon>
        <taxon>Ascomycota</taxon>
        <taxon>Pezizomycotina</taxon>
        <taxon>Leotiomycetes</taxon>
        <taxon>Helotiales</taxon>
        <taxon>Hyaloscyphaceae</taxon>
        <taxon>Hyaloscypha</taxon>
    </lineage>
</organism>
<reference evidence="6 7" key="1">
    <citation type="submission" date="2016-05" db="EMBL/GenBank/DDBJ databases">
        <title>A degradative enzymes factory behind the ericoid mycorrhizal symbiosis.</title>
        <authorList>
            <consortium name="DOE Joint Genome Institute"/>
            <person name="Martino E."/>
            <person name="Morin E."/>
            <person name="Grelet G."/>
            <person name="Kuo A."/>
            <person name="Kohler A."/>
            <person name="Daghino S."/>
            <person name="Barry K."/>
            <person name="Choi C."/>
            <person name="Cichocki N."/>
            <person name="Clum A."/>
            <person name="Copeland A."/>
            <person name="Hainaut M."/>
            <person name="Haridas S."/>
            <person name="Labutti K."/>
            <person name="Lindquist E."/>
            <person name="Lipzen A."/>
            <person name="Khouja H.-R."/>
            <person name="Murat C."/>
            <person name="Ohm R."/>
            <person name="Olson A."/>
            <person name="Spatafora J."/>
            <person name="Veneault-Fourrey C."/>
            <person name="Henrissat B."/>
            <person name="Grigoriev I."/>
            <person name="Martin F."/>
            <person name="Perotto S."/>
        </authorList>
    </citation>
    <scope>NUCLEOTIDE SEQUENCE [LARGE SCALE GENOMIC DNA]</scope>
    <source>
        <strain evidence="6 7">UAMH 7357</strain>
    </source>
</reference>
<evidence type="ECO:0000256" key="3">
    <source>
        <dbReference type="SAM" id="MobiDB-lite"/>
    </source>
</evidence>
<feature type="compositionally biased region" description="Acidic residues" evidence="3">
    <location>
        <begin position="276"/>
        <end position="287"/>
    </location>
</feature>
<dbReference type="InterPro" id="IPR027417">
    <property type="entry name" value="P-loop_NTPase"/>
</dbReference>
<dbReference type="AlphaFoldDB" id="A0A2J6QDK2"/>
<dbReference type="Pfam" id="PF24883">
    <property type="entry name" value="NPHP3_N"/>
    <property type="match status" value="1"/>
</dbReference>
<dbReference type="Gene3D" id="3.40.50.300">
    <property type="entry name" value="P-loop containing nucleotide triphosphate hydrolases"/>
    <property type="match status" value="1"/>
</dbReference>
<feature type="compositionally biased region" description="Basic and acidic residues" evidence="3">
    <location>
        <begin position="288"/>
        <end position="313"/>
    </location>
</feature>
<dbReference type="PANTHER" id="PTHR10039">
    <property type="entry name" value="AMELOGENIN"/>
    <property type="match status" value="1"/>
</dbReference>
<evidence type="ECO:0000313" key="7">
    <source>
        <dbReference type="Proteomes" id="UP000235672"/>
    </source>
</evidence>
<name>A0A2J6QDK2_9HELO</name>
<sequence length="1108" mass="127442">MMDPITAVGFAASILNFIDYSHKVVTGTIEVFRSGSTAKNVHISEVISDLQDAAKDLTKLPPGRSDHEKALHQLSASCQELAKELTNLLARLSTTDRHSKWTSVRVALRSMRKDGKVAELESTLDKYRSQVLLRLTQIVSDQQLQLQVELCDFRTQARDHGTATLDELRSLRTELLEAIENSLRESREQEQATPVKQQGHDNAILGPYHISPSLDNQLARIDELRETLDQILEKKDTPTPEMRILQQLWVDDMYVREDNIHEAEGNTFGWILDGGQGEEERDRDEDAESNRERDSGDSQSDKRDNDTESNRGDDYDEAQPDNIRVQNLDIGSNQADDTDNGHEDSSSLASQARPYPVSKAYNIRNHTRSTFQEWLKHGKNVFHISGKAGSGKSTLMKLIINDQRTYKCLEEWAGDKELITAQFFFWRAGSDIQRSRQGLYRSLLFETLKQCPLLIQDVFPEAHKAFKKKTRENSIDKLFFRTEHIETAFQMLVSLTSSLGCRMCLFIDGLDEYGAENVDSYEYEKLAKSLTTWTNNQDVKILASSRPYREFHDAFPESLRIHLHEVNAHDIQSFSRHMFETDDQFLLVEDLYEDLVRRIVNLSAGVFLWARLVVRSLIASIHRGDPVDSLVDQLEVTPKDLSKLYEHFFSSIGKIDQERAFKMLLLFAYWKVGNYERFNALFFSWLDQLQDHNFPMSYEMKPYTDREIQDRLETVKRQIAGLTHGLLEMTSFPVRYPCAFFSRSIQFFHRTARDFVLENLLLQKFHADHPYVANHDTYLRLDIAGLWFSKPGAIRSEIYNFFMSSSSNNSQERPAPGRLEAVAKARKYHNSDSSSLTFLGQAVTFSRSYVFLIGGILSQPESTFHKIVSEFEASDYIEAMARQSNQILKEGDRLSCLLSAFILNHNSPIGVINVRHLLRLGVSPMQLLLVYNAYEGNEHSPSPDETKTYVSVWSIFLACLIGGCNTNNKMTPHVAEAETWEILELLLEHGGWGNSFFLLSESQNRPSATHIISLRELIRQCRPQNEEILLRLVDKDATSSFRSRMKEKFCKIRSRNFEKAFHPVHYKPFHINMWSPEDFGGEFTNYFIYSVWSEDCETKIPGLTVRIY</sequence>
<dbReference type="Pfam" id="PF25053">
    <property type="entry name" value="DUF7791"/>
    <property type="match status" value="1"/>
</dbReference>
<feature type="region of interest" description="Disordered" evidence="3">
    <location>
        <begin position="267"/>
        <end position="353"/>
    </location>
</feature>
<dbReference type="OrthoDB" id="443402at2759"/>
<dbReference type="STRING" id="1745343.A0A2J6QDK2"/>
<feature type="domain" description="Nephrocystin 3-like N-terminal" evidence="4">
    <location>
        <begin position="368"/>
        <end position="546"/>
    </location>
</feature>